<feature type="region of interest" description="Disordered" evidence="1">
    <location>
        <begin position="1"/>
        <end position="32"/>
    </location>
</feature>
<evidence type="ECO:0000313" key="2">
    <source>
        <dbReference type="EMBL" id="KAJ8886068.1"/>
    </source>
</evidence>
<protein>
    <submittedName>
        <fullName evidence="2">Uncharacterized protein</fullName>
    </submittedName>
</protein>
<keyword evidence="3" id="KW-1185">Reference proteome</keyword>
<gene>
    <name evidence="2" type="ORF">PR048_012274</name>
</gene>
<dbReference type="EMBL" id="JARBHB010000004">
    <property type="protein sequence ID" value="KAJ8886068.1"/>
    <property type="molecule type" value="Genomic_DNA"/>
</dbReference>
<accession>A0ABQ9HNY3</accession>
<evidence type="ECO:0000256" key="1">
    <source>
        <dbReference type="SAM" id="MobiDB-lite"/>
    </source>
</evidence>
<name>A0ABQ9HNY3_9NEOP</name>
<dbReference type="Proteomes" id="UP001159363">
    <property type="component" value="Chromosome X"/>
</dbReference>
<sequence>MLERGSTLSRENPPASGFIRHDSLVGESESEPAGNRSRFALVEGQHSSHFATAAPGLKRVCSKLDLGSPSKPTTEMLQASQCLSCRSDGALGARVSVAASILDLDPCWCNRQATLLHTKANLAQSQDFRMRESWPTLQLGFFQDTPFFPRRCVPSLSLPHVASPRSQLKTSTFTHRRNCTHDRVCGGVMVRLVTSHLGEPGSIPGGGNPLSFACGNRAGQCRWPANFLGDIQFPQFPHSGAAPYSSRFILNVSQDLDDLEKSGTWTRVIGARRRPAGRHFVTSLSSILGASSPLYIAGGRYLGRCPPYWLVVSHMYSIAYWYALTYIRQISSIRSTTILVGIFGHHVGRRLERHLGKRHDYCLPCWVSYVFDN</sequence>
<organism evidence="2 3">
    <name type="scientific">Dryococelus australis</name>
    <dbReference type="NCBI Taxonomy" id="614101"/>
    <lineage>
        <taxon>Eukaryota</taxon>
        <taxon>Metazoa</taxon>
        <taxon>Ecdysozoa</taxon>
        <taxon>Arthropoda</taxon>
        <taxon>Hexapoda</taxon>
        <taxon>Insecta</taxon>
        <taxon>Pterygota</taxon>
        <taxon>Neoptera</taxon>
        <taxon>Polyneoptera</taxon>
        <taxon>Phasmatodea</taxon>
        <taxon>Verophasmatodea</taxon>
        <taxon>Anareolatae</taxon>
        <taxon>Phasmatidae</taxon>
        <taxon>Eurycanthinae</taxon>
        <taxon>Dryococelus</taxon>
    </lineage>
</organism>
<comment type="caution">
    <text evidence="2">The sequence shown here is derived from an EMBL/GenBank/DDBJ whole genome shotgun (WGS) entry which is preliminary data.</text>
</comment>
<evidence type="ECO:0000313" key="3">
    <source>
        <dbReference type="Proteomes" id="UP001159363"/>
    </source>
</evidence>
<proteinExistence type="predicted"/>
<reference evidence="2 3" key="1">
    <citation type="submission" date="2023-02" db="EMBL/GenBank/DDBJ databases">
        <title>LHISI_Scaffold_Assembly.</title>
        <authorList>
            <person name="Stuart O.P."/>
            <person name="Cleave R."/>
            <person name="Magrath M.J.L."/>
            <person name="Mikheyev A.S."/>
        </authorList>
    </citation>
    <scope>NUCLEOTIDE SEQUENCE [LARGE SCALE GENOMIC DNA]</scope>
    <source>
        <strain evidence="2">Daus_M_001</strain>
        <tissue evidence="2">Leg muscle</tissue>
    </source>
</reference>
<feature type="compositionally biased region" description="Polar residues" evidence="1">
    <location>
        <begin position="1"/>
        <end position="10"/>
    </location>
</feature>